<feature type="region of interest" description="Disordered" evidence="1">
    <location>
        <begin position="14"/>
        <end position="69"/>
    </location>
</feature>
<comment type="caution">
    <text evidence="2">The sequence shown here is derived from an EMBL/GenBank/DDBJ whole genome shotgun (WGS) entry which is preliminary data.</text>
</comment>
<sequence length="69" mass="8284">MTQVNITYPYLNHTLPLPFTLTPVHTPHTKSGDREGRRNTERRRRSREGKKEETSRSRLTRVINWRPRT</sequence>
<proteinExistence type="predicted"/>
<feature type="compositionally biased region" description="Basic and acidic residues" evidence="1">
    <location>
        <begin position="30"/>
        <end position="39"/>
    </location>
</feature>
<organism evidence="2 3">
    <name type="scientific">Stephania cephalantha</name>
    <dbReference type="NCBI Taxonomy" id="152367"/>
    <lineage>
        <taxon>Eukaryota</taxon>
        <taxon>Viridiplantae</taxon>
        <taxon>Streptophyta</taxon>
        <taxon>Embryophyta</taxon>
        <taxon>Tracheophyta</taxon>
        <taxon>Spermatophyta</taxon>
        <taxon>Magnoliopsida</taxon>
        <taxon>Ranunculales</taxon>
        <taxon>Menispermaceae</taxon>
        <taxon>Menispermoideae</taxon>
        <taxon>Cissampelideae</taxon>
        <taxon>Stephania</taxon>
    </lineage>
</organism>
<accession>A0AAP0NLM5</accession>
<gene>
    <name evidence="2" type="ORF">Scep_018887</name>
</gene>
<keyword evidence="3" id="KW-1185">Reference proteome</keyword>
<evidence type="ECO:0000313" key="2">
    <source>
        <dbReference type="EMBL" id="KAK9111368.1"/>
    </source>
</evidence>
<reference evidence="2 3" key="1">
    <citation type="submission" date="2024-01" db="EMBL/GenBank/DDBJ databases">
        <title>Genome assemblies of Stephania.</title>
        <authorList>
            <person name="Yang L."/>
        </authorList>
    </citation>
    <scope>NUCLEOTIDE SEQUENCE [LARGE SCALE GENOMIC DNA]</scope>
    <source>
        <strain evidence="2">JXDWG</strain>
        <tissue evidence="2">Leaf</tissue>
    </source>
</reference>
<evidence type="ECO:0000313" key="3">
    <source>
        <dbReference type="Proteomes" id="UP001419268"/>
    </source>
</evidence>
<dbReference type="AlphaFoldDB" id="A0AAP0NLM5"/>
<dbReference type="Proteomes" id="UP001419268">
    <property type="component" value="Unassembled WGS sequence"/>
</dbReference>
<dbReference type="EMBL" id="JBBNAG010000008">
    <property type="protein sequence ID" value="KAK9111368.1"/>
    <property type="molecule type" value="Genomic_DNA"/>
</dbReference>
<evidence type="ECO:0000256" key="1">
    <source>
        <dbReference type="SAM" id="MobiDB-lite"/>
    </source>
</evidence>
<name>A0AAP0NLM5_9MAGN</name>
<protein>
    <submittedName>
        <fullName evidence="2">Uncharacterized protein</fullName>
    </submittedName>
</protein>